<dbReference type="Gene3D" id="3.10.450.40">
    <property type="match status" value="2"/>
</dbReference>
<evidence type="ECO:0000259" key="1">
    <source>
        <dbReference type="Pfam" id="PF17881"/>
    </source>
</evidence>
<protein>
    <submittedName>
        <fullName evidence="2">DUF5590 domain-containing protein</fullName>
    </submittedName>
</protein>
<dbReference type="InterPro" id="IPR046350">
    <property type="entry name" value="Cystatin_sf"/>
</dbReference>
<dbReference type="Proteomes" id="UP001418796">
    <property type="component" value="Unassembled WGS sequence"/>
</dbReference>
<name>A0ABU9VHV2_9BACI</name>
<evidence type="ECO:0000313" key="3">
    <source>
        <dbReference type="Proteomes" id="UP001418796"/>
    </source>
</evidence>
<organism evidence="2 3">
    <name type="scientific">Alkalicoccobacillus gibsonii</name>
    <dbReference type="NCBI Taxonomy" id="79881"/>
    <lineage>
        <taxon>Bacteria</taxon>
        <taxon>Bacillati</taxon>
        <taxon>Bacillota</taxon>
        <taxon>Bacilli</taxon>
        <taxon>Bacillales</taxon>
        <taxon>Bacillaceae</taxon>
        <taxon>Alkalicoccobacillus</taxon>
    </lineage>
</organism>
<evidence type="ECO:0000313" key="2">
    <source>
        <dbReference type="EMBL" id="MEN0643480.1"/>
    </source>
</evidence>
<dbReference type="InterPro" id="IPR041401">
    <property type="entry name" value="TseB-like_dom"/>
</dbReference>
<sequence>MKKWIITSCVGLVILVLALFIYAYTTVRAPLADGYDMAKEKVLNEDLLQSVRDVSYYHGEDAFYVVYGTDQDGDQAIAWVSQDEENDSVTVFKESDGISIEDASSLTESAVNPSAIQSIKLGKEGNTPLYEVKYRTESNQQGYYYVAFQDGSFIKRFSLNND</sequence>
<dbReference type="RefSeq" id="WP_203086786.1">
    <property type="nucleotide sequence ID" value="NZ_JAEUZA010000001.1"/>
</dbReference>
<gene>
    <name evidence="2" type="ORF">MKY91_10015</name>
</gene>
<dbReference type="SUPFAM" id="SSF54403">
    <property type="entry name" value="Cystatin/monellin"/>
    <property type="match status" value="2"/>
</dbReference>
<reference evidence="2 3" key="1">
    <citation type="submission" date="2024-03" db="EMBL/GenBank/DDBJ databases">
        <title>Bacilli Hybrid Assemblies.</title>
        <authorList>
            <person name="Kovac J."/>
        </authorList>
    </citation>
    <scope>NUCLEOTIDE SEQUENCE [LARGE SCALE GENOMIC DNA]</scope>
    <source>
        <strain evidence="2 3">FSL R7-0666</strain>
    </source>
</reference>
<proteinExistence type="predicted"/>
<keyword evidence="3" id="KW-1185">Reference proteome</keyword>
<dbReference type="EMBL" id="JBCITK010000001">
    <property type="protein sequence ID" value="MEN0643480.1"/>
    <property type="molecule type" value="Genomic_DNA"/>
</dbReference>
<dbReference type="Pfam" id="PF17881">
    <property type="entry name" value="TseB"/>
    <property type="match status" value="1"/>
</dbReference>
<comment type="caution">
    <text evidence="2">The sequence shown here is derived from an EMBL/GenBank/DDBJ whole genome shotgun (WGS) entry which is preliminary data.</text>
</comment>
<accession>A0ABU9VHV2</accession>
<feature type="domain" description="Cell wall elongation regulator TseB-like" evidence="1">
    <location>
        <begin position="38"/>
        <end position="81"/>
    </location>
</feature>